<evidence type="ECO:0000313" key="3">
    <source>
        <dbReference type="Proteomes" id="UP000239485"/>
    </source>
</evidence>
<dbReference type="AlphaFoldDB" id="A0A2S6IM61"/>
<comment type="caution">
    <text evidence="2">The sequence shown here is derived from an EMBL/GenBank/DDBJ whole genome shotgun (WGS) entry which is preliminary data.</text>
</comment>
<evidence type="ECO:0000256" key="1">
    <source>
        <dbReference type="SAM" id="Phobius"/>
    </source>
</evidence>
<accession>A0A2S6IM61</accession>
<keyword evidence="1" id="KW-0472">Membrane</keyword>
<organism evidence="2 3">
    <name type="scientific">Kineococcus xinjiangensis</name>
    <dbReference type="NCBI Taxonomy" id="512762"/>
    <lineage>
        <taxon>Bacteria</taxon>
        <taxon>Bacillati</taxon>
        <taxon>Actinomycetota</taxon>
        <taxon>Actinomycetes</taxon>
        <taxon>Kineosporiales</taxon>
        <taxon>Kineosporiaceae</taxon>
        <taxon>Kineococcus</taxon>
    </lineage>
</organism>
<gene>
    <name evidence="2" type="ORF">CLV92_106138</name>
</gene>
<feature type="transmembrane region" description="Helical" evidence="1">
    <location>
        <begin position="122"/>
        <end position="147"/>
    </location>
</feature>
<evidence type="ECO:0000313" key="2">
    <source>
        <dbReference type="EMBL" id="PPK95317.1"/>
    </source>
</evidence>
<keyword evidence="1" id="KW-0812">Transmembrane</keyword>
<name>A0A2S6IM61_9ACTN</name>
<keyword evidence="3" id="KW-1185">Reference proteome</keyword>
<keyword evidence="1" id="KW-1133">Transmembrane helix</keyword>
<proteinExistence type="predicted"/>
<feature type="transmembrane region" description="Helical" evidence="1">
    <location>
        <begin position="159"/>
        <end position="178"/>
    </location>
</feature>
<reference evidence="2 3" key="1">
    <citation type="submission" date="2018-02" db="EMBL/GenBank/DDBJ databases">
        <title>Genomic Encyclopedia of Archaeal and Bacterial Type Strains, Phase II (KMG-II): from individual species to whole genera.</title>
        <authorList>
            <person name="Goeker M."/>
        </authorList>
    </citation>
    <scope>NUCLEOTIDE SEQUENCE [LARGE SCALE GENOMIC DNA]</scope>
    <source>
        <strain evidence="2 3">DSM 22857</strain>
    </source>
</reference>
<protein>
    <submittedName>
        <fullName evidence="2">Uncharacterized protein</fullName>
    </submittedName>
</protein>
<dbReference type="EMBL" id="PTJD01000006">
    <property type="protein sequence ID" value="PPK95317.1"/>
    <property type="molecule type" value="Genomic_DNA"/>
</dbReference>
<sequence>MSGESSPPVAAPAADACAAGPDLPYHLLARRGRTQWWRPLAELGIFLGLLAVLALLVLVVGVVQALLGGAEEVSFGSPLLGVVIVFGSLALLLPLIALAVRWGGRRPFGTVSSVVGRLRWRWMLSCVPAAVVVVGAQLAVVAVFGAVHGEPVSLDAPGWPGWGTYLALAAVVVAVIPFQAAAEE</sequence>
<feature type="transmembrane region" description="Helical" evidence="1">
    <location>
        <begin position="40"/>
        <end position="67"/>
    </location>
</feature>
<dbReference type="Proteomes" id="UP000239485">
    <property type="component" value="Unassembled WGS sequence"/>
</dbReference>
<feature type="transmembrane region" description="Helical" evidence="1">
    <location>
        <begin position="79"/>
        <end position="102"/>
    </location>
</feature>